<feature type="compositionally biased region" description="Polar residues" evidence="6">
    <location>
        <begin position="177"/>
        <end position="195"/>
    </location>
</feature>
<feature type="transmembrane region" description="Helical" evidence="7">
    <location>
        <begin position="112"/>
        <end position="135"/>
    </location>
</feature>
<organism evidence="9 10">
    <name type="scientific">Marasmius crinis-equi</name>
    <dbReference type="NCBI Taxonomy" id="585013"/>
    <lineage>
        <taxon>Eukaryota</taxon>
        <taxon>Fungi</taxon>
        <taxon>Dikarya</taxon>
        <taxon>Basidiomycota</taxon>
        <taxon>Agaricomycotina</taxon>
        <taxon>Agaricomycetes</taxon>
        <taxon>Agaricomycetidae</taxon>
        <taxon>Agaricales</taxon>
        <taxon>Marasmiineae</taxon>
        <taxon>Marasmiaceae</taxon>
        <taxon>Marasmius</taxon>
    </lineage>
</organism>
<feature type="transmembrane region" description="Helical" evidence="7">
    <location>
        <begin position="344"/>
        <end position="367"/>
    </location>
</feature>
<keyword evidence="4 7" id="KW-1133">Transmembrane helix</keyword>
<evidence type="ECO:0000256" key="6">
    <source>
        <dbReference type="SAM" id="MobiDB-lite"/>
    </source>
</evidence>
<dbReference type="CDD" id="cd17325">
    <property type="entry name" value="MFS_MdtG_SLC18_like"/>
    <property type="match status" value="1"/>
</dbReference>
<evidence type="ECO:0000313" key="9">
    <source>
        <dbReference type="EMBL" id="KAL0575002.1"/>
    </source>
</evidence>
<feature type="transmembrane region" description="Helical" evidence="7">
    <location>
        <begin position="379"/>
        <end position="402"/>
    </location>
</feature>
<dbReference type="PROSITE" id="PS50850">
    <property type="entry name" value="MFS"/>
    <property type="match status" value="1"/>
</dbReference>
<sequence length="429" mass="45466">MNLKSTGLAATTIPVAMFSERYSARKWPLIFGICLLIGAIIMMMEAHVFWLIGIARCLQGFASTFVWVCAMALLCDTVPEKDFGKYMGLAVSGVSVGFLAGPPIGGTLYQRFGIRGACIFAIGGALLDLIGWILVIERHDAIKYGFDPHGVQEKHSLATASETASPNAVSPAEAEVSTETLAEPTASQPPSESTITVVGPGLSPQKHLSFFSVVVNMCRSPRAWAPIVCIFINGILVTVFESALPIHMNQAWGFNSEKVGLVFVAAVVPGFVANPVAGVLGDKLGVAPVILAGVILAIPFWIALTFKILLLFIVSYAVQFFFINGSFAPLTAELTRESRSMEGVGYAHVTGAVNLANSIGHAIGPIVGGQVFDHVGNGWSVLCYIAVGALAVMGVTTFLGLGRETMFRKSVRVFGGRKSRSPSSPDPDS</sequence>
<feature type="transmembrane region" description="Helical" evidence="7">
    <location>
        <begin position="223"/>
        <end position="247"/>
    </location>
</feature>
<evidence type="ECO:0000256" key="7">
    <source>
        <dbReference type="SAM" id="Phobius"/>
    </source>
</evidence>
<dbReference type="InterPro" id="IPR020846">
    <property type="entry name" value="MFS_dom"/>
</dbReference>
<dbReference type="Proteomes" id="UP001465976">
    <property type="component" value="Unassembled WGS sequence"/>
</dbReference>
<keyword evidence="2" id="KW-0813">Transport</keyword>
<feature type="transmembrane region" description="Helical" evidence="7">
    <location>
        <begin position="50"/>
        <end position="74"/>
    </location>
</feature>
<dbReference type="InterPro" id="IPR011701">
    <property type="entry name" value="MFS"/>
</dbReference>
<feature type="transmembrane region" description="Helical" evidence="7">
    <location>
        <begin position="284"/>
        <end position="302"/>
    </location>
</feature>
<feature type="region of interest" description="Disordered" evidence="6">
    <location>
        <begin position="161"/>
        <end position="195"/>
    </location>
</feature>
<dbReference type="PANTHER" id="PTHR23506">
    <property type="entry name" value="GH10249P"/>
    <property type="match status" value="1"/>
</dbReference>
<dbReference type="Pfam" id="PF07690">
    <property type="entry name" value="MFS_1"/>
    <property type="match status" value="2"/>
</dbReference>
<feature type="domain" description="Major facilitator superfamily (MFS) profile" evidence="8">
    <location>
        <begin position="1"/>
        <end position="406"/>
    </location>
</feature>
<dbReference type="PANTHER" id="PTHR23506:SF23">
    <property type="entry name" value="GH10249P"/>
    <property type="match status" value="1"/>
</dbReference>
<keyword evidence="5 7" id="KW-0472">Membrane</keyword>
<feature type="transmembrane region" description="Helical" evidence="7">
    <location>
        <begin position="308"/>
        <end position="332"/>
    </location>
</feature>
<dbReference type="Gene3D" id="1.20.1250.20">
    <property type="entry name" value="MFS general substrate transporter like domains"/>
    <property type="match status" value="2"/>
</dbReference>
<keyword evidence="3 7" id="KW-0812">Transmembrane</keyword>
<comment type="caution">
    <text evidence="9">The sequence shown here is derived from an EMBL/GenBank/DDBJ whole genome shotgun (WGS) entry which is preliminary data.</text>
</comment>
<reference evidence="9 10" key="1">
    <citation type="submission" date="2024-02" db="EMBL/GenBank/DDBJ databases">
        <title>A draft genome for the cacao thread blight pathogen Marasmius crinis-equi.</title>
        <authorList>
            <person name="Cohen S.P."/>
            <person name="Baruah I.K."/>
            <person name="Amoako-Attah I."/>
            <person name="Bukari Y."/>
            <person name="Meinhardt L.W."/>
            <person name="Bailey B.A."/>
        </authorList>
    </citation>
    <scope>NUCLEOTIDE SEQUENCE [LARGE SCALE GENOMIC DNA]</scope>
    <source>
        <strain evidence="9 10">GH-76</strain>
    </source>
</reference>
<feature type="transmembrane region" description="Helical" evidence="7">
    <location>
        <begin position="259"/>
        <end position="277"/>
    </location>
</feature>
<feature type="transmembrane region" description="Helical" evidence="7">
    <location>
        <begin position="86"/>
        <end position="106"/>
    </location>
</feature>
<evidence type="ECO:0000256" key="1">
    <source>
        <dbReference type="ARBA" id="ARBA00004141"/>
    </source>
</evidence>
<accession>A0ABR3FI02</accession>
<dbReference type="EMBL" id="JBAHYK010000344">
    <property type="protein sequence ID" value="KAL0575002.1"/>
    <property type="molecule type" value="Genomic_DNA"/>
</dbReference>
<feature type="transmembrane region" description="Helical" evidence="7">
    <location>
        <begin position="27"/>
        <end position="44"/>
    </location>
</feature>
<evidence type="ECO:0000256" key="4">
    <source>
        <dbReference type="ARBA" id="ARBA00022989"/>
    </source>
</evidence>
<evidence type="ECO:0000256" key="2">
    <source>
        <dbReference type="ARBA" id="ARBA00022448"/>
    </source>
</evidence>
<proteinExistence type="predicted"/>
<keyword evidence="10" id="KW-1185">Reference proteome</keyword>
<gene>
    <name evidence="9" type="ORF">V5O48_006953</name>
</gene>
<evidence type="ECO:0000313" key="10">
    <source>
        <dbReference type="Proteomes" id="UP001465976"/>
    </source>
</evidence>
<dbReference type="InterPro" id="IPR050930">
    <property type="entry name" value="MFS_Vesicular_Transporter"/>
</dbReference>
<evidence type="ECO:0000259" key="8">
    <source>
        <dbReference type="PROSITE" id="PS50850"/>
    </source>
</evidence>
<name>A0ABR3FI02_9AGAR</name>
<comment type="subcellular location">
    <subcellularLocation>
        <location evidence="1">Membrane</location>
        <topology evidence="1">Multi-pass membrane protein</topology>
    </subcellularLocation>
</comment>
<evidence type="ECO:0000256" key="3">
    <source>
        <dbReference type="ARBA" id="ARBA00022692"/>
    </source>
</evidence>
<evidence type="ECO:0000256" key="5">
    <source>
        <dbReference type="ARBA" id="ARBA00023136"/>
    </source>
</evidence>
<dbReference type="SUPFAM" id="SSF103473">
    <property type="entry name" value="MFS general substrate transporter"/>
    <property type="match status" value="1"/>
</dbReference>
<protein>
    <recommendedName>
        <fullName evidence="8">Major facilitator superfamily (MFS) profile domain-containing protein</fullName>
    </recommendedName>
</protein>
<dbReference type="InterPro" id="IPR036259">
    <property type="entry name" value="MFS_trans_sf"/>
</dbReference>